<name>A0A1C0TQF6_9GAMM</name>
<feature type="transmembrane region" description="Helical" evidence="1">
    <location>
        <begin position="83"/>
        <end position="101"/>
    </location>
</feature>
<dbReference type="RefSeq" id="WP_065790531.1">
    <property type="nucleotide sequence ID" value="NZ_MAUJ01000003.1"/>
</dbReference>
<dbReference type="EMBL" id="MAUJ01000003">
    <property type="protein sequence ID" value="OCQ21161.1"/>
    <property type="molecule type" value="Genomic_DNA"/>
</dbReference>
<dbReference type="Proteomes" id="UP000093366">
    <property type="component" value="Unassembled WGS sequence"/>
</dbReference>
<evidence type="ECO:0000256" key="1">
    <source>
        <dbReference type="SAM" id="Phobius"/>
    </source>
</evidence>
<evidence type="ECO:0000313" key="3">
    <source>
        <dbReference type="Proteomes" id="UP000093366"/>
    </source>
</evidence>
<evidence type="ECO:0000313" key="2">
    <source>
        <dbReference type="EMBL" id="OCQ21161.1"/>
    </source>
</evidence>
<protein>
    <submittedName>
        <fullName evidence="2">Uncharacterized protein</fullName>
    </submittedName>
</protein>
<keyword evidence="1" id="KW-0812">Transmembrane</keyword>
<sequence>MREKLIKVHAVSAISALLLISTFFVSTSISEAFGDYDDTKTVKTIIFYLIWVVIPLMGIAGITGNKLAPKAHGGIIGRKKRRMPFIAANGVLVLVPCAIYLKTLAVTGSFDSTFYIVQCVELIAGFLNITLMSLNLRDGLSIRNVKVRSSVKDK</sequence>
<accession>A0A1C0TQF6</accession>
<dbReference type="AlphaFoldDB" id="A0A1C0TQF6"/>
<feature type="transmembrane region" description="Helical" evidence="1">
    <location>
        <begin position="44"/>
        <end position="62"/>
    </location>
</feature>
<gene>
    <name evidence="2" type="ORF">A7985_11035</name>
</gene>
<reference evidence="3" key="1">
    <citation type="submission" date="2016-07" db="EMBL/GenBank/DDBJ databases">
        <authorList>
            <person name="Florea S."/>
            <person name="Webb J.S."/>
            <person name="Jaromczyk J."/>
            <person name="Schardl C.L."/>
        </authorList>
    </citation>
    <scope>NUCLEOTIDE SEQUENCE [LARGE SCALE GENOMIC DNA]</scope>
    <source>
        <strain evidence="3">IPB1</strain>
    </source>
</reference>
<feature type="transmembrane region" description="Helical" evidence="1">
    <location>
        <begin position="113"/>
        <end position="136"/>
    </location>
</feature>
<dbReference type="OrthoDB" id="5195601at2"/>
<organism evidence="2 3">
    <name type="scientific">Pseudoalteromonas luteoviolacea</name>
    <dbReference type="NCBI Taxonomy" id="43657"/>
    <lineage>
        <taxon>Bacteria</taxon>
        <taxon>Pseudomonadati</taxon>
        <taxon>Pseudomonadota</taxon>
        <taxon>Gammaproteobacteria</taxon>
        <taxon>Alteromonadales</taxon>
        <taxon>Pseudoalteromonadaceae</taxon>
        <taxon>Pseudoalteromonas</taxon>
    </lineage>
</organism>
<comment type="caution">
    <text evidence="2">The sequence shown here is derived from an EMBL/GenBank/DDBJ whole genome shotgun (WGS) entry which is preliminary data.</text>
</comment>
<proteinExistence type="predicted"/>
<keyword evidence="1" id="KW-0472">Membrane</keyword>
<keyword evidence="1" id="KW-1133">Transmembrane helix</keyword>